<organism evidence="1 2">
    <name type="scientific">Phrynocephalus forsythii</name>
    <dbReference type="NCBI Taxonomy" id="171643"/>
    <lineage>
        <taxon>Eukaryota</taxon>
        <taxon>Metazoa</taxon>
        <taxon>Chordata</taxon>
        <taxon>Craniata</taxon>
        <taxon>Vertebrata</taxon>
        <taxon>Euteleostomi</taxon>
        <taxon>Lepidosauria</taxon>
        <taxon>Squamata</taxon>
        <taxon>Bifurcata</taxon>
        <taxon>Unidentata</taxon>
        <taxon>Episquamata</taxon>
        <taxon>Toxicofera</taxon>
        <taxon>Iguania</taxon>
        <taxon>Acrodonta</taxon>
        <taxon>Agamidae</taxon>
        <taxon>Agaminae</taxon>
        <taxon>Phrynocephalus</taxon>
    </lineage>
</organism>
<comment type="caution">
    <text evidence="1">The sequence shown here is derived from an EMBL/GenBank/DDBJ whole genome shotgun (WGS) entry which is preliminary data.</text>
</comment>
<dbReference type="AlphaFoldDB" id="A0A9Q0XQJ6"/>
<reference evidence="1" key="1">
    <citation type="journal article" date="2023" name="DNA Res.">
        <title>Chromosome-level genome assembly of Phrynocephalus forsythii using third-generation DNA sequencing and Hi-C analysis.</title>
        <authorList>
            <person name="Qi Y."/>
            <person name="Zhao W."/>
            <person name="Zhao Y."/>
            <person name="Niu C."/>
            <person name="Cao S."/>
            <person name="Zhang Y."/>
        </authorList>
    </citation>
    <scope>NUCLEOTIDE SEQUENCE</scope>
    <source>
        <tissue evidence="1">Muscle</tissue>
    </source>
</reference>
<sequence length="109" mass="12204">MVSPLTVAYKGAKMMYFLDNSRQEKALALATRIDETMKDKNVKTLTRVLESLLNGSFGTCHTQSEEYQITCHKLFPLASAFMSPTNEDEGCFLSVNHTAVNHDILSNEN</sequence>
<protein>
    <submittedName>
        <fullName evidence="1">Uncharacterized protein</fullName>
    </submittedName>
</protein>
<accession>A0A9Q0XQJ6</accession>
<evidence type="ECO:0000313" key="2">
    <source>
        <dbReference type="Proteomes" id="UP001142489"/>
    </source>
</evidence>
<dbReference type="Proteomes" id="UP001142489">
    <property type="component" value="Unassembled WGS sequence"/>
</dbReference>
<keyword evidence="2" id="KW-1185">Reference proteome</keyword>
<proteinExistence type="predicted"/>
<dbReference type="OrthoDB" id="10263032at2759"/>
<name>A0A9Q0XQJ6_9SAUR</name>
<gene>
    <name evidence="1" type="ORF">JRQ81_017566</name>
</gene>
<evidence type="ECO:0000313" key="1">
    <source>
        <dbReference type="EMBL" id="KAJ7324546.1"/>
    </source>
</evidence>
<dbReference type="EMBL" id="JAPFRF010000008">
    <property type="protein sequence ID" value="KAJ7324546.1"/>
    <property type="molecule type" value="Genomic_DNA"/>
</dbReference>